<dbReference type="SUPFAM" id="SSF52540">
    <property type="entry name" value="P-loop containing nucleoside triphosphate hydrolases"/>
    <property type="match status" value="1"/>
</dbReference>
<dbReference type="Proteomes" id="UP000051176">
    <property type="component" value="Unassembled WGS sequence"/>
</dbReference>
<evidence type="ECO:0000313" key="1">
    <source>
        <dbReference type="EMBL" id="KRK36672.1"/>
    </source>
</evidence>
<dbReference type="eggNOG" id="COG0714">
    <property type="taxonomic scope" value="Bacteria"/>
</dbReference>
<dbReference type="PATRIC" id="fig|1267003.4.peg.619"/>
<dbReference type="Gene3D" id="3.40.50.300">
    <property type="entry name" value="P-loop containing nucleotide triphosphate hydrolases"/>
    <property type="match status" value="1"/>
</dbReference>
<accession>A0A0R1GS02</accession>
<evidence type="ECO:0000313" key="2">
    <source>
        <dbReference type="Proteomes" id="UP000051176"/>
    </source>
</evidence>
<organism evidence="1 2">
    <name type="scientific">Levilactobacillus parabrevis ATCC 53295</name>
    <dbReference type="NCBI Taxonomy" id="1267003"/>
    <lineage>
        <taxon>Bacteria</taxon>
        <taxon>Bacillati</taxon>
        <taxon>Bacillota</taxon>
        <taxon>Bacilli</taxon>
        <taxon>Lactobacillales</taxon>
        <taxon>Lactobacillaceae</taxon>
        <taxon>Levilactobacillus</taxon>
    </lineage>
</organism>
<gene>
    <name evidence="1" type="ORF">FD07_GL000581</name>
</gene>
<proteinExistence type="predicted"/>
<dbReference type="STRING" id="357278.IV61_GL000241"/>
<comment type="caution">
    <text evidence="1">The sequence shown here is derived from an EMBL/GenBank/DDBJ whole genome shotgun (WGS) entry which is preliminary data.</text>
</comment>
<dbReference type="InterPro" id="IPR027417">
    <property type="entry name" value="P-loop_NTPase"/>
</dbReference>
<name>A0A0R1GS02_9LACO</name>
<dbReference type="EMBL" id="AZCZ01000017">
    <property type="protein sequence ID" value="KRK36672.1"/>
    <property type="molecule type" value="Genomic_DNA"/>
</dbReference>
<sequence length="397" mass="42603">MKVVALTYQACLQATNVVIASGSVPTIVGEAGIGKSALVADLACQRHAKLFTTVVSLVEKGDLVIPVPPLTSDSFVQTEKYGSLADVQFGYSHTLVAMIRYAEAHPDQEIIWFLDEFNRGTQAVQSELMNLVLQRQINTLTLPKQVHLILAENPDATMAGFEQSRYGVTPGDAAIADRTTRLVLTADATTWLAWATQTSAGQPRIHPLVTAYLAENPADLHVVATTNAMADDDLQPTPRAWERVSQALHELEQQRLLSQTAVVAAIMQGNLGMTVGTAFAGYVQEQRPGLTVDQAYTTADAVAVFKALAPAQQQQILRLCLAANAAEWPLTTGSTAQRFSELLAACPADGQFAIAQQLAEEPDLLEQLAAVTATTPGVAKLYQQLTTIGKRGSQIEV</sequence>
<reference evidence="1 2" key="1">
    <citation type="journal article" date="2015" name="Genome Announc.">
        <title>Expanding the biotechnology potential of lactobacilli through comparative genomics of 213 strains and associated genera.</title>
        <authorList>
            <person name="Sun Z."/>
            <person name="Harris H.M."/>
            <person name="McCann A."/>
            <person name="Guo C."/>
            <person name="Argimon S."/>
            <person name="Zhang W."/>
            <person name="Yang X."/>
            <person name="Jeffery I.B."/>
            <person name="Cooney J.C."/>
            <person name="Kagawa T.F."/>
            <person name="Liu W."/>
            <person name="Song Y."/>
            <person name="Salvetti E."/>
            <person name="Wrobel A."/>
            <person name="Rasinkangas P."/>
            <person name="Parkhill J."/>
            <person name="Rea M.C."/>
            <person name="O'Sullivan O."/>
            <person name="Ritari J."/>
            <person name="Douillard F.P."/>
            <person name="Paul Ross R."/>
            <person name="Yang R."/>
            <person name="Briner A.E."/>
            <person name="Felis G.E."/>
            <person name="de Vos W.M."/>
            <person name="Barrangou R."/>
            <person name="Klaenhammer T.R."/>
            <person name="Caufield P.W."/>
            <person name="Cui Y."/>
            <person name="Zhang H."/>
            <person name="O'Toole P.W."/>
        </authorList>
    </citation>
    <scope>NUCLEOTIDE SEQUENCE [LARGE SCALE GENOMIC DNA]</scope>
    <source>
        <strain evidence="1 2">ATCC 53295</strain>
    </source>
</reference>
<dbReference type="AlphaFoldDB" id="A0A0R1GS02"/>
<keyword evidence="2" id="KW-1185">Reference proteome</keyword>
<protein>
    <submittedName>
        <fullName evidence="1">ATPase</fullName>
    </submittedName>
</protein>